<sequence length="656" mass="75678">MPAYFKNTIINKYLMQIFDLRFNPKLKEERSFASFIYEPENIYEKKLGSLYTVGELKNGLPGSHKFLDQINAVIKKNYYKISFKSPEKALKECLKKTNSYLGEELKKDNVQWLGNLNFCALCVKDMGLNFTKTGELKVILIRGGQINDIGKGLDSQEIDPYPLRIFFNVVSGRLADNDIILALTKETFCFFESQNILTKIALCQEITSKKIKEIFPAELFSKGEGAKISGLCFLIIAKKKPSAGKIHLSNVIFEKTEVLFSLPKIKKISVFIQKIIKTISLWKGEILSFSYNIYKLPDKISKKAKTKLKKFNPVKEFKNLFSKKKLAGLSLKSFIQFIEKFRRKPDTKRGLIFVSLFFFLILAGSFVFKATNQIKEKSDKQAEINLKQIAEQELLKANKLEKIKAPEALFELKEEILGFKPEKFLLFDDNFYFYNPLSPNLYEYNLQNSSGVLSEAPKNITSASYLSGSLLFFSEPDTILSFEKNSWQENKIEAIDSGAELPLFFSYASNLYFFNDKCEIIKYHYLGNLKWGLPQKWVKNKTDSCQNHGTMAIDNSIWILNENNISRYYGGYLQETVNFSIYPKGENIIKIETKSALPYFYFLDPPNNRLIILEKTGAIFKQFQSEKFNDLNDFIISDDGKTIWLLNGFTIYRIEM</sequence>
<gene>
    <name evidence="2" type="ORF">A2626_02085</name>
</gene>
<comment type="caution">
    <text evidence="2">The sequence shown here is derived from an EMBL/GenBank/DDBJ whole genome shotgun (WGS) entry which is preliminary data.</text>
</comment>
<organism evidence="2 3">
    <name type="scientific">Candidatus Nealsonbacteria bacterium RIFCSPHIGHO2_01_FULL_38_55</name>
    <dbReference type="NCBI Taxonomy" id="1801664"/>
    <lineage>
        <taxon>Bacteria</taxon>
        <taxon>Candidatus Nealsoniibacteriota</taxon>
    </lineage>
</organism>
<keyword evidence="1" id="KW-0472">Membrane</keyword>
<keyword evidence="1" id="KW-0812">Transmembrane</keyword>
<proteinExistence type="predicted"/>
<evidence type="ECO:0000313" key="3">
    <source>
        <dbReference type="Proteomes" id="UP000177360"/>
    </source>
</evidence>
<name>A0A1G2E3Z7_9BACT</name>
<evidence type="ECO:0000313" key="2">
    <source>
        <dbReference type="EMBL" id="OGZ19828.1"/>
    </source>
</evidence>
<evidence type="ECO:0000256" key="1">
    <source>
        <dbReference type="SAM" id="Phobius"/>
    </source>
</evidence>
<dbReference type="Proteomes" id="UP000177360">
    <property type="component" value="Unassembled WGS sequence"/>
</dbReference>
<accession>A0A1G2E3Z7</accession>
<protein>
    <submittedName>
        <fullName evidence="2">Uncharacterized protein</fullName>
    </submittedName>
</protein>
<reference evidence="2 3" key="1">
    <citation type="journal article" date="2016" name="Nat. Commun.">
        <title>Thousands of microbial genomes shed light on interconnected biogeochemical processes in an aquifer system.</title>
        <authorList>
            <person name="Anantharaman K."/>
            <person name="Brown C.T."/>
            <person name="Hug L.A."/>
            <person name="Sharon I."/>
            <person name="Castelle C.J."/>
            <person name="Probst A.J."/>
            <person name="Thomas B.C."/>
            <person name="Singh A."/>
            <person name="Wilkins M.J."/>
            <person name="Karaoz U."/>
            <person name="Brodie E.L."/>
            <person name="Williams K.H."/>
            <person name="Hubbard S.S."/>
            <person name="Banfield J.F."/>
        </authorList>
    </citation>
    <scope>NUCLEOTIDE SEQUENCE [LARGE SCALE GENOMIC DNA]</scope>
</reference>
<keyword evidence="1" id="KW-1133">Transmembrane helix</keyword>
<dbReference type="AlphaFoldDB" id="A0A1G2E3Z7"/>
<dbReference type="EMBL" id="MHLZ01000020">
    <property type="protein sequence ID" value="OGZ19828.1"/>
    <property type="molecule type" value="Genomic_DNA"/>
</dbReference>
<feature type="transmembrane region" description="Helical" evidence="1">
    <location>
        <begin position="350"/>
        <end position="368"/>
    </location>
</feature>